<dbReference type="Proteomes" id="UP001163321">
    <property type="component" value="Chromosome 4"/>
</dbReference>
<reference evidence="1 2" key="1">
    <citation type="journal article" date="2022" name="bioRxiv">
        <title>The genome of the oomycete Peronosclerospora sorghi, a cosmopolitan pathogen of maize and sorghum, is inflated with dispersed pseudogenes.</title>
        <authorList>
            <person name="Fletcher K."/>
            <person name="Martin F."/>
            <person name="Isakeit T."/>
            <person name="Cavanaugh K."/>
            <person name="Magill C."/>
            <person name="Michelmore R."/>
        </authorList>
    </citation>
    <scope>NUCLEOTIDE SEQUENCE [LARGE SCALE GENOMIC DNA]</scope>
    <source>
        <strain evidence="1">P6</strain>
    </source>
</reference>
<name>A0ACC0W4P3_9STRA</name>
<protein>
    <submittedName>
        <fullName evidence="1">Uncharacterized protein</fullName>
    </submittedName>
</protein>
<comment type="caution">
    <text evidence="1">The sequence shown here is derived from an EMBL/GenBank/DDBJ whole genome shotgun (WGS) entry which is preliminary data.</text>
</comment>
<organism evidence="1 2">
    <name type="scientific">Peronosclerospora sorghi</name>
    <dbReference type="NCBI Taxonomy" id="230839"/>
    <lineage>
        <taxon>Eukaryota</taxon>
        <taxon>Sar</taxon>
        <taxon>Stramenopiles</taxon>
        <taxon>Oomycota</taxon>
        <taxon>Peronosporomycetes</taxon>
        <taxon>Peronosporales</taxon>
        <taxon>Peronosporaceae</taxon>
        <taxon>Peronosclerospora</taxon>
    </lineage>
</organism>
<dbReference type="EMBL" id="CM047583">
    <property type="protein sequence ID" value="KAI9912991.1"/>
    <property type="molecule type" value="Genomic_DNA"/>
</dbReference>
<accession>A0ACC0W4P3</accession>
<evidence type="ECO:0000313" key="1">
    <source>
        <dbReference type="EMBL" id="KAI9912991.1"/>
    </source>
</evidence>
<keyword evidence="2" id="KW-1185">Reference proteome</keyword>
<proteinExistence type="predicted"/>
<gene>
    <name evidence="1" type="ORF">PsorP6_006773</name>
</gene>
<sequence>MDEVKKLIIETPCHQLCRYERIDLRMFLKILRVDESNQLVVVAYGLSLYSSLKIQLDFALAATVARWE</sequence>
<evidence type="ECO:0000313" key="2">
    <source>
        <dbReference type="Proteomes" id="UP001163321"/>
    </source>
</evidence>